<evidence type="ECO:0000256" key="2">
    <source>
        <dbReference type="SAM" id="Phobius"/>
    </source>
</evidence>
<keyword evidence="2" id="KW-0472">Membrane</keyword>
<evidence type="ECO:0000313" key="4">
    <source>
        <dbReference type="EMBL" id="GEB83298.1"/>
    </source>
</evidence>
<dbReference type="OrthoDB" id="274718at2"/>
<dbReference type="STRING" id="104099.AD949_08390"/>
<dbReference type="RefSeq" id="WP_048835941.1">
    <property type="nucleotide sequence ID" value="NZ_BJMU01000009.1"/>
</dbReference>
<feature type="domain" description="Lnb N-terminal periplasmic" evidence="3">
    <location>
        <begin position="133"/>
        <end position="275"/>
    </location>
</feature>
<dbReference type="Proteomes" id="UP000317617">
    <property type="component" value="Unassembled WGS sequence"/>
</dbReference>
<organism evidence="4 5">
    <name type="scientific">Acetobacter orleanensis</name>
    <dbReference type="NCBI Taxonomy" id="104099"/>
    <lineage>
        <taxon>Bacteria</taxon>
        <taxon>Pseudomonadati</taxon>
        <taxon>Pseudomonadota</taxon>
        <taxon>Alphaproteobacteria</taxon>
        <taxon>Acetobacterales</taxon>
        <taxon>Acetobacteraceae</taxon>
        <taxon>Acetobacter</taxon>
    </lineage>
</organism>
<dbReference type="Pfam" id="PF13387">
    <property type="entry name" value="Lnb_N"/>
    <property type="match status" value="1"/>
</dbReference>
<dbReference type="EMBL" id="BJMU01000009">
    <property type="protein sequence ID" value="GEB83298.1"/>
    <property type="molecule type" value="Genomic_DNA"/>
</dbReference>
<dbReference type="InterPro" id="IPR025178">
    <property type="entry name" value="Lnb_N"/>
</dbReference>
<feature type="transmembrane region" description="Helical" evidence="2">
    <location>
        <begin position="21"/>
        <end position="42"/>
    </location>
</feature>
<feature type="transmembrane region" description="Helical" evidence="2">
    <location>
        <begin position="48"/>
        <end position="67"/>
    </location>
</feature>
<reference evidence="4 5" key="1">
    <citation type="submission" date="2019-06" db="EMBL/GenBank/DDBJ databases">
        <title>Whole genome shotgun sequence of Acetobacter orleanensis NBRC 13752.</title>
        <authorList>
            <person name="Hosoyama A."/>
            <person name="Uohara A."/>
            <person name="Ohji S."/>
            <person name="Ichikawa N."/>
        </authorList>
    </citation>
    <scope>NUCLEOTIDE SEQUENCE [LARGE SCALE GENOMIC DNA]</scope>
    <source>
        <strain evidence="4 5">NBRC 13752</strain>
    </source>
</reference>
<sequence>MARVNPSSTPVQPAPRRRWAEWFAGCATFLLGAFGTPALYYSTLEPDALRLGLTCLFPLVLGTAFFLRARQTARLALAGVSAAFAVWYGTDPPRNDRDWAGEYALPATVSVEGRTVHLHHIRNFTYTTPSDYTPQYYDAEYALDDLSSVDIVTSYWAGESIAHVFLSFGFKDGRHVAMSIETRRQKTFPYSALAGFFHHYELFYVVADERDLIGVRTDIRKERVYMYRVFLSPAARERLFRSYLTEVDLLSHTPKWYNTLTSNCTTGILTRAQASLRYRLDWRILLSGYTASLAYKLGLLDTHLDFRTLHDRSRIQRPEGATPGPDYSAEIRQTLPDETGIPASR</sequence>
<comment type="caution">
    <text evidence="4">The sequence shown here is derived from an EMBL/GenBank/DDBJ whole genome shotgun (WGS) entry which is preliminary data.</text>
</comment>
<evidence type="ECO:0000256" key="1">
    <source>
        <dbReference type="SAM" id="MobiDB-lite"/>
    </source>
</evidence>
<gene>
    <name evidence="4" type="ORF">AOR01nite_17750</name>
</gene>
<proteinExistence type="predicted"/>
<feature type="region of interest" description="Disordered" evidence="1">
    <location>
        <begin position="314"/>
        <end position="345"/>
    </location>
</feature>
<name>A0A4Y3TNB1_9PROT</name>
<keyword evidence="2" id="KW-0812">Transmembrane</keyword>
<accession>A0A4Y3TNB1</accession>
<evidence type="ECO:0000259" key="3">
    <source>
        <dbReference type="Pfam" id="PF13387"/>
    </source>
</evidence>
<keyword evidence="2" id="KW-1133">Transmembrane helix</keyword>
<evidence type="ECO:0000313" key="5">
    <source>
        <dbReference type="Proteomes" id="UP000317617"/>
    </source>
</evidence>
<dbReference type="AlphaFoldDB" id="A0A4Y3TNB1"/>
<keyword evidence="5" id="KW-1185">Reference proteome</keyword>
<protein>
    <submittedName>
        <fullName evidence="4">Membrane protein</fullName>
    </submittedName>
</protein>